<sequence length="113" mass="13111">MMASPASKSRKEKLPIMNIICNFTDAFFMSLSFVGEKETNGYNHSKAHHGETRRCFPSLLYLYHDVVRFRKEACYLLLLCDTRHVISFSGNYMAMFQYDVAGVKKKAQWTANR</sequence>
<dbReference type="Proteomes" id="UP000009009">
    <property type="component" value="Unassembled WGS sequence"/>
</dbReference>
<dbReference type="EMBL" id="AGVY01000257">
    <property type="protein sequence ID" value="EHN01886.1"/>
    <property type="molecule type" value="Genomic_DNA"/>
</dbReference>
<comment type="caution">
    <text evidence="1">The sequence shown here is derived from an EMBL/GenBank/DDBJ whole genome shotgun (WGS) entry which is preliminary data.</text>
</comment>
<evidence type="ECO:0000313" key="1">
    <source>
        <dbReference type="EMBL" id="EHN01886.1"/>
    </source>
</evidence>
<reference evidence="1 2" key="1">
    <citation type="journal article" date="2012" name="FEMS Yeast Res.">
        <title>The genome sequence of the wine yeast VIN7 reveals an allotriploid hybrid genome with Saccharomyces cerevisiae and Saccharomyces kudriavzevii origins.</title>
        <authorList>
            <person name="Borneman A.R."/>
            <person name="Desany B.A."/>
            <person name="Riches D."/>
            <person name="Affourtit J.P."/>
            <person name="Forgan A.H."/>
            <person name="Pretorius I.S."/>
            <person name="Egholm M."/>
            <person name="Chambers P.J."/>
        </authorList>
    </citation>
    <scope>NUCLEOTIDE SEQUENCE [LARGE SCALE GENOMIC DNA]</scope>
    <source>
        <strain evidence="1 2">VIN7</strain>
    </source>
</reference>
<organism evidence="1 2">
    <name type="scientific">Saccharomyces cerevisiae x Saccharomyces kudriavzevii (strain VIN7)</name>
    <name type="common">Yeast</name>
    <dbReference type="NCBI Taxonomy" id="1095631"/>
    <lineage>
        <taxon>Eukaryota</taxon>
        <taxon>Fungi</taxon>
        <taxon>Dikarya</taxon>
        <taxon>Ascomycota</taxon>
        <taxon>Saccharomycotina</taxon>
        <taxon>Saccharomycetes</taxon>
        <taxon>Saccharomycetales</taxon>
        <taxon>Saccharomycetaceae</taxon>
        <taxon>Saccharomyces</taxon>
    </lineage>
</organism>
<protein>
    <submittedName>
        <fullName evidence="1">Uncharacterized protein</fullName>
    </submittedName>
</protein>
<gene>
    <name evidence="1" type="ORF">VIN7_7801</name>
</gene>
<keyword evidence="2" id="KW-1185">Reference proteome</keyword>
<dbReference type="AlphaFoldDB" id="H0GWD9"/>
<name>H0GWD9_SACCK</name>
<dbReference type="HOGENOM" id="CLU_2134977_0_0_1"/>
<evidence type="ECO:0000313" key="2">
    <source>
        <dbReference type="Proteomes" id="UP000009009"/>
    </source>
</evidence>
<proteinExistence type="predicted"/>
<accession>H0GWD9</accession>